<dbReference type="Pfam" id="PF13520">
    <property type="entry name" value="AA_permease_2"/>
    <property type="match status" value="1"/>
</dbReference>
<gene>
    <name evidence="19" type="primary">zraS_11</name>
    <name evidence="19" type="ORF">E5S67_06076</name>
</gene>
<keyword evidence="12 15" id="KW-0472">Membrane</keyword>
<feature type="transmembrane region" description="Helical" evidence="15">
    <location>
        <begin position="379"/>
        <end position="398"/>
    </location>
</feature>
<evidence type="ECO:0000313" key="20">
    <source>
        <dbReference type="Proteomes" id="UP000702425"/>
    </source>
</evidence>
<dbReference type="Pfam" id="PF00512">
    <property type="entry name" value="HisKA"/>
    <property type="match status" value="1"/>
</dbReference>
<keyword evidence="20" id="KW-1185">Reference proteome</keyword>
<dbReference type="InterPro" id="IPR002293">
    <property type="entry name" value="AA/rel_permease1"/>
</dbReference>
<evidence type="ECO:0000256" key="9">
    <source>
        <dbReference type="ARBA" id="ARBA00022840"/>
    </source>
</evidence>
<feature type="transmembrane region" description="Helical" evidence="15">
    <location>
        <begin position="302"/>
        <end position="326"/>
    </location>
</feature>
<evidence type="ECO:0000259" key="16">
    <source>
        <dbReference type="PROSITE" id="PS50109"/>
    </source>
</evidence>
<dbReference type="Gene3D" id="3.30.450.20">
    <property type="entry name" value="PAS domain"/>
    <property type="match status" value="1"/>
</dbReference>
<evidence type="ECO:0000256" key="5">
    <source>
        <dbReference type="ARBA" id="ARBA00022679"/>
    </source>
</evidence>
<feature type="coiled-coil region" evidence="13">
    <location>
        <begin position="650"/>
        <end position="716"/>
    </location>
</feature>
<dbReference type="InterPro" id="IPR035965">
    <property type="entry name" value="PAS-like_dom_sf"/>
</dbReference>
<name>A0ABX2D6K8_9CYAN</name>
<keyword evidence="13" id="KW-0175">Coiled coil</keyword>
<evidence type="ECO:0000256" key="1">
    <source>
        <dbReference type="ARBA" id="ARBA00000085"/>
    </source>
</evidence>
<evidence type="ECO:0000256" key="14">
    <source>
        <dbReference type="SAM" id="MobiDB-lite"/>
    </source>
</evidence>
<comment type="caution">
    <text evidence="19">The sequence shown here is derived from an EMBL/GenBank/DDBJ whole genome shotgun (WGS) entry which is preliminary data.</text>
</comment>
<evidence type="ECO:0000256" key="13">
    <source>
        <dbReference type="SAM" id="Coils"/>
    </source>
</evidence>
<dbReference type="SUPFAM" id="SSF55874">
    <property type="entry name" value="ATPase domain of HSP90 chaperone/DNA topoisomerase II/histidine kinase"/>
    <property type="match status" value="1"/>
</dbReference>
<dbReference type="InterPro" id="IPR036890">
    <property type="entry name" value="HATPase_C_sf"/>
</dbReference>
<evidence type="ECO:0000256" key="10">
    <source>
        <dbReference type="ARBA" id="ARBA00022989"/>
    </source>
</evidence>
<feature type="domain" description="PAC" evidence="18">
    <location>
        <begin position="609"/>
        <end position="666"/>
    </location>
</feature>
<evidence type="ECO:0000256" key="7">
    <source>
        <dbReference type="ARBA" id="ARBA00022741"/>
    </source>
</evidence>
<feature type="transmembrane region" description="Helical" evidence="15">
    <location>
        <begin position="354"/>
        <end position="373"/>
    </location>
</feature>
<dbReference type="SUPFAM" id="SSF55785">
    <property type="entry name" value="PYP-like sensor domain (PAS domain)"/>
    <property type="match status" value="1"/>
</dbReference>
<keyword evidence="7" id="KW-0547">Nucleotide-binding</keyword>
<dbReference type="PANTHER" id="PTHR43065">
    <property type="entry name" value="SENSOR HISTIDINE KINASE"/>
    <property type="match status" value="1"/>
</dbReference>
<evidence type="ECO:0000256" key="15">
    <source>
        <dbReference type="SAM" id="Phobius"/>
    </source>
</evidence>
<feature type="transmembrane region" description="Helical" evidence="15">
    <location>
        <begin position="480"/>
        <end position="502"/>
    </location>
</feature>
<feature type="domain" description="Histidine kinase" evidence="16">
    <location>
        <begin position="725"/>
        <end position="971"/>
    </location>
</feature>
<evidence type="ECO:0000256" key="2">
    <source>
        <dbReference type="ARBA" id="ARBA00004141"/>
    </source>
</evidence>
<feature type="transmembrane region" description="Helical" evidence="15">
    <location>
        <begin position="225"/>
        <end position="246"/>
    </location>
</feature>
<keyword evidence="4" id="KW-0597">Phosphoprotein</keyword>
<dbReference type="InterPro" id="IPR000700">
    <property type="entry name" value="PAS-assoc_C"/>
</dbReference>
<dbReference type="Proteomes" id="UP000702425">
    <property type="component" value="Unassembled WGS sequence"/>
</dbReference>
<dbReference type="SUPFAM" id="SSF47384">
    <property type="entry name" value="Homodimeric domain of signal transducing histidine kinase"/>
    <property type="match status" value="1"/>
</dbReference>
<feature type="transmembrane region" description="Helical" evidence="15">
    <location>
        <begin position="514"/>
        <end position="537"/>
    </location>
</feature>
<feature type="domain" description="PAS" evidence="17">
    <location>
        <begin position="546"/>
        <end position="590"/>
    </location>
</feature>
<evidence type="ECO:0000256" key="11">
    <source>
        <dbReference type="ARBA" id="ARBA00023012"/>
    </source>
</evidence>
<feature type="transmembrane region" description="Helical" evidence="15">
    <location>
        <begin position="157"/>
        <end position="177"/>
    </location>
</feature>
<dbReference type="RefSeq" id="WP_172192926.1">
    <property type="nucleotide sequence ID" value="NZ_CAWPPK010000114.1"/>
</dbReference>
<evidence type="ECO:0000256" key="3">
    <source>
        <dbReference type="ARBA" id="ARBA00012438"/>
    </source>
</evidence>
<evidence type="ECO:0000259" key="17">
    <source>
        <dbReference type="PROSITE" id="PS50112"/>
    </source>
</evidence>
<protein>
    <recommendedName>
        <fullName evidence="3">histidine kinase</fullName>
        <ecNumber evidence="3">2.7.13.3</ecNumber>
    </recommendedName>
</protein>
<evidence type="ECO:0000313" key="19">
    <source>
        <dbReference type="EMBL" id="NQE38291.1"/>
    </source>
</evidence>
<feature type="transmembrane region" description="Helical" evidence="15">
    <location>
        <begin position="184"/>
        <end position="205"/>
    </location>
</feature>
<dbReference type="PROSITE" id="PS50112">
    <property type="entry name" value="PAS"/>
    <property type="match status" value="1"/>
</dbReference>
<dbReference type="SMART" id="SM00387">
    <property type="entry name" value="HATPase_c"/>
    <property type="match status" value="1"/>
</dbReference>
<dbReference type="InterPro" id="IPR000014">
    <property type="entry name" value="PAS"/>
</dbReference>
<dbReference type="Gene3D" id="3.30.565.10">
    <property type="entry name" value="Histidine kinase-like ATPase, C-terminal domain"/>
    <property type="match status" value="1"/>
</dbReference>
<dbReference type="CDD" id="cd00082">
    <property type="entry name" value="HisKA"/>
    <property type="match status" value="1"/>
</dbReference>
<evidence type="ECO:0000256" key="8">
    <source>
        <dbReference type="ARBA" id="ARBA00022777"/>
    </source>
</evidence>
<dbReference type="Pfam" id="PF02518">
    <property type="entry name" value="HATPase_c"/>
    <property type="match status" value="1"/>
</dbReference>
<dbReference type="PROSITE" id="PS50109">
    <property type="entry name" value="HIS_KIN"/>
    <property type="match status" value="1"/>
</dbReference>
<dbReference type="InterPro" id="IPR003594">
    <property type="entry name" value="HATPase_dom"/>
</dbReference>
<evidence type="ECO:0000256" key="6">
    <source>
        <dbReference type="ARBA" id="ARBA00022692"/>
    </source>
</evidence>
<dbReference type="InterPro" id="IPR005467">
    <property type="entry name" value="His_kinase_dom"/>
</dbReference>
<organism evidence="19 20">
    <name type="scientific">Microcoleus asticus IPMA8</name>
    <dbReference type="NCBI Taxonomy" id="2563858"/>
    <lineage>
        <taxon>Bacteria</taxon>
        <taxon>Bacillati</taxon>
        <taxon>Cyanobacteriota</taxon>
        <taxon>Cyanophyceae</taxon>
        <taxon>Oscillatoriophycideae</taxon>
        <taxon>Oscillatoriales</taxon>
        <taxon>Microcoleaceae</taxon>
        <taxon>Microcoleus</taxon>
        <taxon>Microcoleus asticus</taxon>
    </lineage>
</organism>
<dbReference type="SMART" id="SM00388">
    <property type="entry name" value="HisKA"/>
    <property type="match status" value="1"/>
</dbReference>
<dbReference type="Pfam" id="PF00989">
    <property type="entry name" value="PAS"/>
    <property type="match status" value="1"/>
</dbReference>
<keyword evidence="10 15" id="KW-1133">Transmembrane helix</keyword>
<dbReference type="PANTHER" id="PTHR43065:SF42">
    <property type="entry name" value="TWO-COMPONENT SENSOR PPRA"/>
    <property type="match status" value="1"/>
</dbReference>
<dbReference type="InterPro" id="IPR036097">
    <property type="entry name" value="HisK_dim/P_sf"/>
</dbReference>
<keyword evidence="11" id="KW-0902">Two-component regulatory system</keyword>
<dbReference type="NCBIfam" id="TIGR00229">
    <property type="entry name" value="sensory_box"/>
    <property type="match status" value="1"/>
</dbReference>
<comment type="subcellular location">
    <subcellularLocation>
        <location evidence="2">Membrane</location>
        <topology evidence="2">Multi-pass membrane protein</topology>
    </subcellularLocation>
</comment>
<feature type="compositionally biased region" description="Polar residues" evidence="14">
    <location>
        <begin position="16"/>
        <end position="25"/>
    </location>
</feature>
<accession>A0ABX2D6K8</accession>
<dbReference type="PRINTS" id="PR00344">
    <property type="entry name" value="BCTRLSENSOR"/>
</dbReference>
<dbReference type="InterPro" id="IPR004358">
    <property type="entry name" value="Sig_transdc_His_kin-like_C"/>
</dbReference>
<feature type="transmembrane region" description="Helical" evidence="15">
    <location>
        <begin position="410"/>
        <end position="430"/>
    </location>
</feature>
<dbReference type="CDD" id="cd00130">
    <property type="entry name" value="PAS"/>
    <property type="match status" value="1"/>
</dbReference>
<reference evidence="19 20" key="1">
    <citation type="journal article" date="2020" name="Sci. Rep.">
        <title>A novel cyanobacterial geosmin producer, revising GeoA distribution and dispersion patterns in Bacteria.</title>
        <authorList>
            <person name="Churro C."/>
            <person name="Semedo-Aguiar A.P."/>
            <person name="Silva A.D."/>
            <person name="Pereira-Leal J.B."/>
            <person name="Leite R.B."/>
        </authorList>
    </citation>
    <scope>NUCLEOTIDE SEQUENCE [LARGE SCALE GENOMIC DNA]</scope>
    <source>
        <strain evidence="19 20">IPMA8</strain>
    </source>
</reference>
<dbReference type="InterPro" id="IPR013767">
    <property type="entry name" value="PAS_fold"/>
</dbReference>
<dbReference type="InterPro" id="IPR003661">
    <property type="entry name" value="HisK_dim/P_dom"/>
</dbReference>
<feature type="transmembrane region" description="Helical" evidence="15">
    <location>
        <begin position="54"/>
        <end position="79"/>
    </location>
</feature>
<keyword evidence="9" id="KW-0067">ATP-binding</keyword>
<evidence type="ECO:0000256" key="12">
    <source>
        <dbReference type="ARBA" id="ARBA00023136"/>
    </source>
</evidence>
<evidence type="ECO:0000256" key="4">
    <source>
        <dbReference type="ARBA" id="ARBA00022553"/>
    </source>
</evidence>
<proteinExistence type="predicted"/>
<feature type="region of interest" description="Disordered" evidence="14">
    <location>
        <begin position="1"/>
        <end position="26"/>
    </location>
</feature>
<dbReference type="Gene3D" id="1.10.287.130">
    <property type="match status" value="1"/>
</dbReference>
<comment type="catalytic activity">
    <reaction evidence="1">
        <text>ATP + protein L-histidine = ADP + protein N-phospho-L-histidine.</text>
        <dbReference type="EC" id="2.7.13.3"/>
    </reaction>
</comment>
<dbReference type="GO" id="GO:0004673">
    <property type="term" value="F:protein histidine kinase activity"/>
    <property type="evidence" value="ECO:0007669"/>
    <property type="project" value="UniProtKB-EC"/>
</dbReference>
<keyword evidence="5 19" id="KW-0808">Transferase</keyword>
<keyword evidence="6 15" id="KW-0812">Transmembrane</keyword>
<sequence length="976" mass="108098">MAIGIRHQPENGYHSEPTQGSPRENLNSRSLMRLPRSLSAVETSGFGLTGHANWFTIATAIQAAIGPSAIFVWLPGIIMGMMLNLQVKRIGEYFPDMAGGTPNYTARLLKNYPGLGSYAAIGYFLSWVATLPISAIVLTQLIKVNLNSLGFSCPETLLNITFTLLPFILTFSGTRALSILHAFFVLPTVGVLSVFSIYGLLWLAISPNSPGFFPATWPSFTFIDWAKWFYFGTYIFYCCDSAASFVADSRHPTKTLQFLKISALGMLPVILGGAWVLMRLATAPGLKDDVFLNLLAACQVLWGPWVPSLVTFLVVASCLLSCATIVSNCPRMLYQLAVDGHISPTFAVVSRRGVFGFGLVLVLVLSLICLAWGNVPRLVAITNVGLVVCLTLFHLSLWLRRGSPEVRWPWWSLAFFIIDAVVLVVGGLAWGWQDFIIGLCFPLAVLAVDAGISRIAFAPFHPSWWIRLYRNRSQSKMPDFVAFQVVILILLIVSAVAVGWIFGIKLYANSSVGLNLLVVLVLLVAFVGVAVACWTSLPQVVSMDEAREGAEQLFTIALDAIVVLDEKGVIRQTNPAAESVFGINSTRLIGSHLNKLLPGLETQPEDWLSRSEQTLKLSNGDSRILEVSISDRFSQDASLSNQDLQEYVAIVRDITDRKQAQEALQKANEELEIKVEERTSELTHTVEQLQNEIQERQRIEANLRAMQNQIVVQEKLASLGSLTAGIAHEIRNPLNFVNNFSELSAELTEELFEELENQGERLEPETNEYITELLTDLKGNLKKIHQHGQRADKIVGNMLLHSRGQSGHWEATDINSLLAEYINLAYHGMRAKEANFNITIETDYDNDIGQVNVVPQDIARVFLNIISNACYAAHKKQQEIGSEFSPILDVKTRNLEGRIEIRIRDNGAGIKPEVLDKIFNPFFTTKPPAEGTGLGLSISQDVVVQQHRGELKVETEVGNYTEFIITLPKKTAEIKE</sequence>
<dbReference type="EC" id="2.7.13.3" evidence="3"/>
<feature type="transmembrane region" description="Helical" evidence="15">
    <location>
        <begin position="115"/>
        <end position="137"/>
    </location>
</feature>
<dbReference type="EMBL" id="SRRZ01000200">
    <property type="protein sequence ID" value="NQE38291.1"/>
    <property type="molecule type" value="Genomic_DNA"/>
</dbReference>
<feature type="transmembrane region" description="Helical" evidence="15">
    <location>
        <begin position="258"/>
        <end position="282"/>
    </location>
</feature>
<dbReference type="PROSITE" id="PS50113">
    <property type="entry name" value="PAC"/>
    <property type="match status" value="1"/>
</dbReference>
<evidence type="ECO:0000259" key="18">
    <source>
        <dbReference type="PROSITE" id="PS50113"/>
    </source>
</evidence>
<dbReference type="Gene3D" id="1.20.1740.10">
    <property type="entry name" value="Amino acid/polyamine transporter I"/>
    <property type="match status" value="1"/>
</dbReference>
<keyword evidence="8" id="KW-0418">Kinase</keyword>